<reference evidence="16" key="1">
    <citation type="journal article" date="2023" name="Mol. Phylogenet. Evol.">
        <title>Genome-scale phylogeny and comparative genomics of the fungal order Sordariales.</title>
        <authorList>
            <person name="Hensen N."/>
            <person name="Bonometti L."/>
            <person name="Westerberg I."/>
            <person name="Brannstrom I.O."/>
            <person name="Guillou S."/>
            <person name="Cros-Aarteil S."/>
            <person name="Calhoun S."/>
            <person name="Haridas S."/>
            <person name="Kuo A."/>
            <person name="Mondo S."/>
            <person name="Pangilinan J."/>
            <person name="Riley R."/>
            <person name="LaButti K."/>
            <person name="Andreopoulos B."/>
            <person name="Lipzen A."/>
            <person name="Chen C."/>
            <person name="Yan M."/>
            <person name="Daum C."/>
            <person name="Ng V."/>
            <person name="Clum A."/>
            <person name="Steindorff A."/>
            <person name="Ohm R.A."/>
            <person name="Martin F."/>
            <person name="Silar P."/>
            <person name="Natvig D.O."/>
            <person name="Lalanne C."/>
            <person name="Gautier V."/>
            <person name="Ament-Velasquez S.L."/>
            <person name="Kruys A."/>
            <person name="Hutchinson M.I."/>
            <person name="Powell A.J."/>
            <person name="Barry K."/>
            <person name="Miller A.N."/>
            <person name="Grigoriev I.V."/>
            <person name="Debuchy R."/>
            <person name="Gladieux P."/>
            <person name="Hiltunen Thoren M."/>
            <person name="Johannesson H."/>
        </authorList>
    </citation>
    <scope>NUCLEOTIDE SEQUENCE</scope>
    <source>
        <strain evidence="16">CBS 508.74</strain>
    </source>
</reference>
<feature type="domain" description="Helicase C-terminal" evidence="15">
    <location>
        <begin position="731"/>
        <end position="898"/>
    </location>
</feature>
<name>A0AAN6TK11_9PEZI</name>
<dbReference type="SUPFAM" id="SSF57850">
    <property type="entry name" value="RING/U-box"/>
    <property type="match status" value="1"/>
</dbReference>
<dbReference type="Gene3D" id="3.40.50.300">
    <property type="entry name" value="P-loop containing nucleotide triphosphate hydrolases"/>
    <property type="match status" value="1"/>
</dbReference>
<dbReference type="GO" id="GO:0005634">
    <property type="term" value="C:nucleus"/>
    <property type="evidence" value="ECO:0007669"/>
    <property type="project" value="UniProtKB-SubCell"/>
</dbReference>
<comment type="subcellular location">
    <subcellularLocation>
        <location evidence="1">Nucleus</location>
    </subcellularLocation>
</comment>
<evidence type="ECO:0000256" key="11">
    <source>
        <dbReference type="PROSITE-ProRule" id="PRU00175"/>
    </source>
</evidence>
<dbReference type="Proteomes" id="UP001302812">
    <property type="component" value="Unassembled WGS sequence"/>
</dbReference>
<feature type="region of interest" description="Disordered" evidence="12">
    <location>
        <begin position="217"/>
        <end position="247"/>
    </location>
</feature>
<dbReference type="GO" id="GO:0005524">
    <property type="term" value="F:ATP binding"/>
    <property type="evidence" value="ECO:0007669"/>
    <property type="project" value="UniProtKB-KW"/>
</dbReference>
<evidence type="ECO:0000259" key="14">
    <source>
        <dbReference type="PROSITE" id="PS51192"/>
    </source>
</evidence>
<dbReference type="GO" id="GO:0016818">
    <property type="term" value="F:hydrolase activity, acting on acid anhydrides, in phosphorus-containing anhydrides"/>
    <property type="evidence" value="ECO:0007669"/>
    <property type="project" value="InterPro"/>
</dbReference>
<evidence type="ECO:0000256" key="8">
    <source>
        <dbReference type="ARBA" id="ARBA00022833"/>
    </source>
</evidence>
<keyword evidence="17" id="KW-1185">Reference proteome</keyword>
<evidence type="ECO:0000259" key="15">
    <source>
        <dbReference type="PROSITE" id="PS51194"/>
    </source>
</evidence>
<reference evidence="16" key="2">
    <citation type="submission" date="2023-05" db="EMBL/GenBank/DDBJ databases">
        <authorList>
            <consortium name="Lawrence Berkeley National Laboratory"/>
            <person name="Steindorff A."/>
            <person name="Hensen N."/>
            <person name="Bonometti L."/>
            <person name="Westerberg I."/>
            <person name="Brannstrom I.O."/>
            <person name="Guillou S."/>
            <person name="Cros-Aarteil S."/>
            <person name="Calhoun S."/>
            <person name="Haridas S."/>
            <person name="Kuo A."/>
            <person name="Mondo S."/>
            <person name="Pangilinan J."/>
            <person name="Riley R."/>
            <person name="Labutti K."/>
            <person name="Andreopoulos B."/>
            <person name="Lipzen A."/>
            <person name="Chen C."/>
            <person name="Yanf M."/>
            <person name="Daum C."/>
            <person name="Ng V."/>
            <person name="Clum A."/>
            <person name="Ohm R."/>
            <person name="Martin F."/>
            <person name="Silar P."/>
            <person name="Natvig D."/>
            <person name="Lalanne C."/>
            <person name="Gautier V."/>
            <person name="Ament-Velasquez S.L."/>
            <person name="Kruys A."/>
            <person name="Hutchinson M.I."/>
            <person name="Powell A.J."/>
            <person name="Barry K."/>
            <person name="Miller A.N."/>
            <person name="Grigoriev I.V."/>
            <person name="Debuchy R."/>
            <person name="Gladieux P."/>
            <person name="Thoren M.H."/>
            <person name="Johannesson H."/>
        </authorList>
    </citation>
    <scope>NUCLEOTIDE SEQUENCE</scope>
    <source>
        <strain evidence="16">CBS 508.74</strain>
    </source>
</reference>
<dbReference type="PROSITE" id="PS50089">
    <property type="entry name" value="ZF_RING_2"/>
    <property type="match status" value="1"/>
</dbReference>
<organism evidence="16 17">
    <name type="scientific">Canariomyces notabilis</name>
    <dbReference type="NCBI Taxonomy" id="2074819"/>
    <lineage>
        <taxon>Eukaryota</taxon>
        <taxon>Fungi</taxon>
        <taxon>Dikarya</taxon>
        <taxon>Ascomycota</taxon>
        <taxon>Pezizomycotina</taxon>
        <taxon>Sordariomycetes</taxon>
        <taxon>Sordariomycetidae</taxon>
        <taxon>Sordariales</taxon>
        <taxon>Chaetomiaceae</taxon>
        <taxon>Canariomyces</taxon>
    </lineage>
</organism>
<dbReference type="InterPro" id="IPR000330">
    <property type="entry name" value="SNF2_N"/>
</dbReference>
<keyword evidence="8" id="KW-0862">Zinc</keyword>
<evidence type="ECO:0000256" key="4">
    <source>
        <dbReference type="ARBA" id="ARBA00022741"/>
    </source>
</evidence>
<dbReference type="SMART" id="SM00487">
    <property type="entry name" value="DEXDc"/>
    <property type="match status" value="1"/>
</dbReference>
<dbReference type="SMART" id="SM00184">
    <property type="entry name" value="RING"/>
    <property type="match status" value="1"/>
</dbReference>
<dbReference type="SMART" id="SM00490">
    <property type="entry name" value="HELICc"/>
    <property type="match status" value="1"/>
</dbReference>
<sequence length="902" mass="99839">MPRQAKRPRAVVDLTADEAGAARPAKSPRHAPSSSSQLSVPGSSQPSISLSHLPSSSAAVPPSSYDEAQRLSFQNPANDEAEPSTQDFTQSDDGPAHELYGHFDGKIVGVRYYTGVATAGEVVVCKREPSNPYDSNAIRVDNVLGHQIGHIPRTVAAKLAEYIDNGDITIEAILTGEKAFYDCPIRIYIYGTGDPLGRTNLEERLKKDKLVTATQLKQTRKQNEQQRRAMGLKSGRGTAGIAPSEPEVSLEQLAQTSQAVDFRAAGDIAQTLAMDEDQLSQMPQAKQPDTLKATLLPYQLQGLAWLMAKETPAFPDPGSSQSVQLWKRDAKGRYINTATNFAVASPPSLLSGGILADDMGLGKTLQIISLIMTGGEGSTLIVAPVGVMSNWEQQIRRHVSEDHVPKVIIYHGSSRQTAAKSLKDYGVVITSYGTLSSESNGGALFKVKWRRVVLDEGHTIRNAKTKAAVAACQLDAQSRWVLTGTPIINNIEDLHSLLKFLRITGGIEQSDIFNTVIARPLAVGDPRAEAILQSLMKDLCLRRRKDMKFVDLKLPPKTEYIHRITFWPDEKKKYEALLSEAKGALEEFQSKSKTGQKGRFQGVLERLLRLRQTCNHWTLCKERIADLLKLLEEHDVVELNAENRALLQQALRLVIESQEDCPVCIEPMTSPVITHCKHVFCRACITKVIELQHRCPMCRAELSEDKLVEPAPEHSAKEEEEELDTETKSSKTEALLKILQATLKNYGSKVIIFSQWTSFLTVIQRQLTEAGYAYTRIDGSMNMTQRDAAIRSLDHDPNIRIMLASLAVCSVGLNLVSADTVVLADSWWAPAIEDQAVDRVHRLGQTRPTTVWRLVMEGTIEERVLDIQAEKRDLVTKAFQEKQGKQKKAKETRMADVLKLLA</sequence>
<dbReference type="GO" id="GO:0006281">
    <property type="term" value="P:DNA repair"/>
    <property type="evidence" value="ECO:0007669"/>
    <property type="project" value="TreeGrafter"/>
</dbReference>
<dbReference type="InterPro" id="IPR038718">
    <property type="entry name" value="SNF2-like_sf"/>
</dbReference>
<feature type="region of interest" description="Disordered" evidence="12">
    <location>
        <begin position="1"/>
        <end position="96"/>
    </location>
</feature>
<keyword evidence="3" id="KW-0479">Metal-binding</keyword>
<dbReference type="GO" id="GO:0008270">
    <property type="term" value="F:zinc ion binding"/>
    <property type="evidence" value="ECO:0007669"/>
    <property type="project" value="UniProtKB-KW"/>
</dbReference>
<dbReference type="CDD" id="cd16509">
    <property type="entry name" value="RING-HC_HLTF"/>
    <property type="match status" value="1"/>
</dbReference>
<dbReference type="PANTHER" id="PTHR45626">
    <property type="entry name" value="TRANSCRIPTION TERMINATION FACTOR 2-RELATED"/>
    <property type="match status" value="1"/>
</dbReference>
<dbReference type="SMART" id="SM00910">
    <property type="entry name" value="HIRAN"/>
    <property type="match status" value="1"/>
</dbReference>
<proteinExistence type="inferred from homology"/>
<feature type="domain" description="Helicase ATP-binding" evidence="14">
    <location>
        <begin position="344"/>
        <end position="504"/>
    </location>
</feature>
<dbReference type="InterPro" id="IPR027417">
    <property type="entry name" value="P-loop_NTPase"/>
</dbReference>
<dbReference type="GO" id="GO:0008094">
    <property type="term" value="F:ATP-dependent activity, acting on DNA"/>
    <property type="evidence" value="ECO:0007669"/>
    <property type="project" value="TreeGrafter"/>
</dbReference>
<keyword evidence="5 11" id="KW-0863">Zinc-finger</keyword>
<dbReference type="EMBL" id="MU853334">
    <property type="protein sequence ID" value="KAK4115919.1"/>
    <property type="molecule type" value="Genomic_DNA"/>
</dbReference>
<evidence type="ECO:0000256" key="7">
    <source>
        <dbReference type="ARBA" id="ARBA00022806"/>
    </source>
</evidence>
<dbReference type="Pfam" id="PF13923">
    <property type="entry name" value="zf-C3HC4_2"/>
    <property type="match status" value="1"/>
</dbReference>
<dbReference type="InterPro" id="IPR014905">
    <property type="entry name" value="HIRAN"/>
</dbReference>
<evidence type="ECO:0000256" key="12">
    <source>
        <dbReference type="SAM" id="MobiDB-lite"/>
    </source>
</evidence>
<dbReference type="PROSITE" id="PS00518">
    <property type="entry name" value="ZF_RING_1"/>
    <property type="match status" value="1"/>
</dbReference>
<dbReference type="RefSeq" id="XP_064673489.1">
    <property type="nucleotide sequence ID" value="XM_064814527.1"/>
</dbReference>
<evidence type="ECO:0000256" key="3">
    <source>
        <dbReference type="ARBA" id="ARBA00022723"/>
    </source>
</evidence>
<dbReference type="Gene3D" id="3.40.50.10810">
    <property type="entry name" value="Tandem AAA-ATPase domain"/>
    <property type="match status" value="1"/>
</dbReference>
<gene>
    <name evidence="16" type="ORF">N656DRAFT_775907</name>
</gene>
<comment type="caution">
    <text evidence="16">The sequence shown here is derived from an EMBL/GenBank/DDBJ whole genome shotgun (WGS) entry which is preliminary data.</text>
</comment>
<dbReference type="Pfam" id="PF08797">
    <property type="entry name" value="HIRAN"/>
    <property type="match status" value="1"/>
</dbReference>
<dbReference type="PANTHER" id="PTHR45626:SF11">
    <property type="entry name" value="FAMILY HELICASE, PUTATIVE (AFU_ORTHOLOGUE AFUA_5G06590)-RELATED"/>
    <property type="match status" value="1"/>
</dbReference>
<keyword evidence="4" id="KW-0547">Nucleotide-binding</keyword>
<evidence type="ECO:0000256" key="2">
    <source>
        <dbReference type="ARBA" id="ARBA00007025"/>
    </source>
</evidence>
<evidence type="ECO:0000256" key="1">
    <source>
        <dbReference type="ARBA" id="ARBA00004123"/>
    </source>
</evidence>
<dbReference type="PROSITE" id="PS51192">
    <property type="entry name" value="HELICASE_ATP_BIND_1"/>
    <property type="match status" value="1"/>
</dbReference>
<dbReference type="AlphaFoldDB" id="A0AAN6TK11"/>
<protein>
    <submittedName>
        <fullName evidence="16">RAD5-like protein</fullName>
    </submittedName>
</protein>
<dbReference type="CDD" id="cd18793">
    <property type="entry name" value="SF2_C_SNF"/>
    <property type="match status" value="1"/>
</dbReference>
<feature type="compositionally biased region" description="Low complexity" evidence="12">
    <location>
        <begin position="32"/>
        <end position="64"/>
    </location>
</feature>
<evidence type="ECO:0000256" key="6">
    <source>
        <dbReference type="ARBA" id="ARBA00022801"/>
    </source>
</evidence>
<dbReference type="InterPro" id="IPR017907">
    <property type="entry name" value="Znf_RING_CS"/>
</dbReference>
<dbReference type="InterPro" id="IPR050628">
    <property type="entry name" value="SNF2_RAD54_helicase_TF"/>
</dbReference>
<dbReference type="SUPFAM" id="SSF52540">
    <property type="entry name" value="P-loop containing nucleoside triphosphate hydrolases"/>
    <property type="match status" value="2"/>
</dbReference>
<dbReference type="InterPro" id="IPR001650">
    <property type="entry name" value="Helicase_C-like"/>
</dbReference>
<evidence type="ECO:0000256" key="5">
    <source>
        <dbReference type="ARBA" id="ARBA00022771"/>
    </source>
</evidence>
<keyword evidence="6" id="KW-0378">Hydrolase</keyword>
<keyword evidence="10" id="KW-0539">Nucleus</keyword>
<dbReference type="GO" id="GO:0003676">
    <property type="term" value="F:nucleic acid binding"/>
    <property type="evidence" value="ECO:0007669"/>
    <property type="project" value="InterPro"/>
</dbReference>
<feature type="compositionally biased region" description="Polar residues" evidence="12">
    <location>
        <begin position="71"/>
        <end position="92"/>
    </location>
</feature>
<accession>A0AAN6TK11</accession>
<evidence type="ECO:0000259" key="13">
    <source>
        <dbReference type="PROSITE" id="PS50089"/>
    </source>
</evidence>
<keyword evidence="7" id="KW-0347">Helicase</keyword>
<dbReference type="Pfam" id="PF00176">
    <property type="entry name" value="SNF2-rel_dom"/>
    <property type="match status" value="1"/>
</dbReference>
<dbReference type="GeneID" id="89938652"/>
<comment type="similarity">
    <text evidence="2">Belongs to the SNF2/RAD54 helicase family.</text>
</comment>
<dbReference type="Pfam" id="PF00271">
    <property type="entry name" value="Helicase_C"/>
    <property type="match status" value="1"/>
</dbReference>
<dbReference type="PROSITE" id="PS51194">
    <property type="entry name" value="HELICASE_CTER"/>
    <property type="match status" value="1"/>
</dbReference>
<dbReference type="Gene3D" id="3.30.40.10">
    <property type="entry name" value="Zinc/RING finger domain, C3HC4 (zinc finger)"/>
    <property type="match status" value="1"/>
</dbReference>
<evidence type="ECO:0000313" key="17">
    <source>
        <dbReference type="Proteomes" id="UP001302812"/>
    </source>
</evidence>
<keyword evidence="9" id="KW-0067">ATP-binding</keyword>
<dbReference type="InterPro" id="IPR014001">
    <property type="entry name" value="Helicase_ATP-bd"/>
</dbReference>
<evidence type="ECO:0000256" key="10">
    <source>
        <dbReference type="ARBA" id="ARBA00023242"/>
    </source>
</evidence>
<evidence type="ECO:0000313" key="16">
    <source>
        <dbReference type="EMBL" id="KAK4115919.1"/>
    </source>
</evidence>
<dbReference type="GO" id="GO:0004386">
    <property type="term" value="F:helicase activity"/>
    <property type="evidence" value="ECO:0007669"/>
    <property type="project" value="UniProtKB-KW"/>
</dbReference>
<dbReference type="Gene3D" id="3.30.70.2330">
    <property type="match status" value="1"/>
</dbReference>
<dbReference type="InterPro" id="IPR001841">
    <property type="entry name" value="Znf_RING"/>
</dbReference>
<dbReference type="InterPro" id="IPR013083">
    <property type="entry name" value="Znf_RING/FYVE/PHD"/>
</dbReference>
<feature type="domain" description="RING-type" evidence="13">
    <location>
        <begin position="661"/>
        <end position="699"/>
    </location>
</feature>
<evidence type="ECO:0000256" key="9">
    <source>
        <dbReference type="ARBA" id="ARBA00022840"/>
    </source>
</evidence>
<dbReference type="InterPro" id="IPR049730">
    <property type="entry name" value="SNF2/RAD54-like_C"/>
</dbReference>